<reference evidence="1" key="1">
    <citation type="submission" date="2020-01" db="EMBL/GenBank/DDBJ databases">
        <title>Genome sequence of Kobresia littledalei, the first chromosome-level genome in the family Cyperaceae.</title>
        <authorList>
            <person name="Qu G."/>
        </authorList>
    </citation>
    <scope>NUCLEOTIDE SEQUENCE</scope>
    <source>
        <strain evidence="1">C.B.Clarke</strain>
        <tissue evidence="1">Leaf</tissue>
    </source>
</reference>
<organism evidence="1 2">
    <name type="scientific">Carex littledalei</name>
    <dbReference type="NCBI Taxonomy" id="544730"/>
    <lineage>
        <taxon>Eukaryota</taxon>
        <taxon>Viridiplantae</taxon>
        <taxon>Streptophyta</taxon>
        <taxon>Embryophyta</taxon>
        <taxon>Tracheophyta</taxon>
        <taxon>Spermatophyta</taxon>
        <taxon>Magnoliopsida</taxon>
        <taxon>Liliopsida</taxon>
        <taxon>Poales</taxon>
        <taxon>Cyperaceae</taxon>
        <taxon>Cyperoideae</taxon>
        <taxon>Cariceae</taxon>
        <taxon>Carex</taxon>
        <taxon>Carex subgen. Euthyceras</taxon>
    </lineage>
</organism>
<keyword evidence="2" id="KW-1185">Reference proteome</keyword>
<comment type="caution">
    <text evidence="1">The sequence shown here is derived from an EMBL/GenBank/DDBJ whole genome shotgun (WGS) entry which is preliminary data.</text>
</comment>
<sequence length="209" mass="23903">MASAQFSCRKPRFNYRIECRKKERNRDRDIHPFMVVDVTPPTKNLGIRSFPNNIHCGESITIEGQTYTVKGVTHRYQLRKGKYEPSEKRLDMPLVFIILLGVLPQLLFEKRSKPSCVQSSTPSDLNHALAQNRCHLATVVSTSNQCNIYNHSHPLTLHSHLAEPASRASTEMPENKPTLYLRTWTIPPLSFSHSLPIQFLVDFGLTHLI</sequence>
<dbReference type="AlphaFoldDB" id="A0A833VW98"/>
<dbReference type="EMBL" id="SWLB01000006">
    <property type="protein sequence ID" value="KAF3337978.1"/>
    <property type="molecule type" value="Genomic_DNA"/>
</dbReference>
<dbReference type="OrthoDB" id="4237at2759"/>
<name>A0A833VW98_9POAL</name>
<evidence type="ECO:0000313" key="2">
    <source>
        <dbReference type="Proteomes" id="UP000623129"/>
    </source>
</evidence>
<accession>A0A833VW98</accession>
<protein>
    <submittedName>
        <fullName evidence="1">Uncharacterized protein</fullName>
    </submittedName>
</protein>
<dbReference type="PANTHER" id="PTHR36397">
    <property type="entry name" value="OSJNBA0081L15.1 PROTEIN"/>
    <property type="match status" value="1"/>
</dbReference>
<dbReference type="PANTHER" id="PTHR36397:SF1">
    <property type="entry name" value="OS04G0482900 PROTEIN"/>
    <property type="match status" value="1"/>
</dbReference>
<gene>
    <name evidence="1" type="ORF">FCM35_KLT18565</name>
</gene>
<evidence type="ECO:0000313" key="1">
    <source>
        <dbReference type="EMBL" id="KAF3337978.1"/>
    </source>
</evidence>
<proteinExistence type="predicted"/>
<dbReference type="Proteomes" id="UP000623129">
    <property type="component" value="Unassembled WGS sequence"/>
</dbReference>